<dbReference type="KEGG" id="mgm:Mmc1_1208"/>
<dbReference type="EMBL" id="CP000471">
    <property type="protein sequence ID" value="ABK43719.1"/>
    <property type="molecule type" value="Genomic_DNA"/>
</dbReference>
<dbReference type="RefSeq" id="WP_011712874.1">
    <property type="nucleotide sequence ID" value="NC_008576.1"/>
</dbReference>
<dbReference type="InterPro" id="IPR036249">
    <property type="entry name" value="Thioredoxin-like_sf"/>
</dbReference>
<dbReference type="Proteomes" id="UP000002586">
    <property type="component" value="Chromosome"/>
</dbReference>
<dbReference type="STRING" id="156889.Mmc1_1208"/>
<dbReference type="OrthoDB" id="5432555at2"/>
<dbReference type="InterPro" id="IPR006660">
    <property type="entry name" value="Arsenate_reductase-like"/>
</dbReference>
<dbReference type="Gene3D" id="3.40.30.10">
    <property type="entry name" value="Glutaredoxin"/>
    <property type="match status" value="1"/>
</dbReference>
<dbReference type="PANTHER" id="PTHR30041">
    <property type="entry name" value="ARSENATE REDUCTASE"/>
    <property type="match status" value="1"/>
</dbReference>
<reference evidence="3 4" key="2">
    <citation type="journal article" date="2012" name="Int. J. Syst. Evol. Microbiol.">
        <title>Magnetococcus marinus gen. nov., sp. nov., a marine, magnetotactic bacterium that represents a novel lineage (Magnetococcaceae fam. nov.; Magnetococcales ord. nov.) at the base of the Alphaproteobacteria.</title>
        <authorList>
            <person name="Bazylinski D.A."/>
            <person name="Williams T.J."/>
            <person name="Lefevre C.T."/>
            <person name="Berg R.J."/>
            <person name="Zhang C.L."/>
            <person name="Bowser S.S."/>
            <person name="Dean A.J."/>
            <person name="Beveridge T.J."/>
        </authorList>
    </citation>
    <scope>NUCLEOTIDE SEQUENCE [LARGE SCALE GENOMIC DNA]</scope>
    <source>
        <strain evidence="4">ATCC BAA-1437 / JCM 17883 / MC-1</strain>
    </source>
</reference>
<dbReference type="Pfam" id="PF03960">
    <property type="entry name" value="ArsC"/>
    <property type="match status" value="1"/>
</dbReference>
<protein>
    <submittedName>
        <fullName evidence="3">Nitrogenase-associated protein</fullName>
    </submittedName>
</protein>
<organism evidence="3 4">
    <name type="scientific">Magnetococcus marinus (strain ATCC BAA-1437 / JCM 17883 / MC-1)</name>
    <dbReference type="NCBI Taxonomy" id="156889"/>
    <lineage>
        <taxon>Bacteria</taxon>
        <taxon>Pseudomonadati</taxon>
        <taxon>Pseudomonadota</taxon>
        <taxon>Magnetococcia</taxon>
        <taxon>Magnetococcales</taxon>
        <taxon>Magnetococcaceae</taxon>
        <taxon>Magnetococcus</taxon>
    </lineage>
</organism>
<dbReference type="eggNOG" id="COG1393">
    <property type="taxonomic scope" value="Bacteria"/>
</dbReference>
<name>A0L6X6_MAGMM</name>
<evidence type="ECO:0000256" key="2">
    <source>
        <dbReference type="PROSITE-ProRule" id="PRU01282"/>
    </source>
</evidence>
<dbReference type="AlphaFoldDB" id="A0L6X6"/>
<dbReference type="HOGENOM" id="CLU_133290_0_0_5"/>
<dbReference type="CDD" id="cd03033">
    <property type="entry name" value="ArsC_15kD"/>
    <property type="match status" value="1"/>
</dbReference>
<sequence length="146" mass="16239">MAHIIFYEKPGCLNGRLQKAMLEASGHTLEVRNLLTETWQAATLRPYFGKKPVKEWFNRSAPKIKSGEVVPYSFTEKSALQAMLSDPLLIRRPLMKSGGGYMSGFEPEEVDHWIGLKKGPQPTGKPLDLESCPKGHAAEACRVEAL</sequence>
<gene>
    <name evidence="3" type="ordered locus">Mmc1_1208</name>
</gene>
<accession>A0L6X6</accession>
<evidence type="ECO:0000313" key="4">
    <source>
        <dbReference type="Proteomes" id="UP000002586"/>
    </source>
</evidence>
<dbReference type="InterPro" id="IPR006503">
    <property type="entry name" value="Nase-assoc"/>
</dbReference>
<dbReference type="PANTHER" id="PTHR30041:SF8">
    <property type="entry name" value="PROTEIN YFFB"/>
    <property type="match status" value="1"/>
</dbReference>
<dbReference type="NCBIfam" id="TIGR01616">
    <property type="entry name" value="nitro_assoc"/>
    <property type="match status" value="1"/>
</dbReference>
<keyword evidence="4" id="KW-1185">Reference proteome</keyword>
<evidence type="ECO:0000313" key="3">
    <source>
        <dbReference type="EMBL" id="ABK43719.1"/>
    </source>
</evidence>
<dbReference type="PROSITE" id="PS51353">
    <property type="entry name" value="ARSC"/>
    <property type="match status" value="1"/>
</dbReference>
<reference evidence="4" key="1">
    <citation type="journal article" date="2009" name="Appl. Environ. Microbiol.">
        <title>Complete genome sequence of the chemolithoautotrophic marine magnetotactic coccus strain MC-1.</title>
        <authorList>
            <person name="Schubbe S."/>
            <person name="Williams T.J."/>
            <person name="Xie G."/>
            <person name="Kiss H.E."/>
            <person name="Brettin T.S."/>
            <person name="Martinez D."/>
            <person name="Ross C.A."/>
            <person name="Schuler D."/>
            <person name="Cox B.L."/>
            <person name="Nealson K.H."/>
            <person name="Bazylinski D.A."/>
        </authorList>
    </citation>
    <scope>NUCLEOTIDE SEQUENCE [LARGE SCALE GENOMIC DNA]</scope>
    <source>
        <strain evidence="4">ATCC BAA-1437 / JCM 17883 / MC-1</strain>
    </source>
</reference>
<evidence type="ECO:0000256" key="1">
    <source>
        <dbReference type="ARBA" id="ARBA00007198"/>
    </source>
</evidence>
<proteinExistence type="inferred from homology"/>
<comment type="similarity">
    <text evidence="1 2">Belongs to the ArsC family.</text>
</comment>
<dbReference type="SUPFAM" id="SSF52833">
    <property type="entry name" value="Thioredoxin-like"/>
    <property type="match status" value="1"/>
</dbReference>